<name>A0ACB9QX32_9MYRT</name>
<organism evidence="1 2">
    <name type="scientific">Melastoma candidum</name>
    <dbReference type="NCBI Taxonomy" id="119954"/>
    <lineage>
        <taxon>Eukaryota</taxon>
        <taxon>Viridiplantae</taxon>
        <taxon>Streptophyta</taxon>
        <taxon>Embryophyta</taxon>
        <taxon>Tracheophyta</taxon>
        <taxon>Spermatophyta</taxon>
        <taxon>Magnoliopsida</taxon>
        <taxon>eudicotyledons</taxon>
        <taxon>Gunneridae</taxon>
        <taxon>Pentapetalae</taxon>
        <taxon>rosids</taxon>
        <taxon>malvids</taxon>
        <taxon>Myrtales</taxon>
        <taxon>Melastomataceae</taxon>
        <taxon>Melastomatoideae</taxon>
        <taxon>Melastomateae</taxon>
        <taxon>Melastoma</taxon>
    </lineage>
</organism>
<evidence type="ECO:0000313" key="2">
    <source>
        <dbReference type="Proteomes" id="UP001057402"/>
    </source>
</evidence>
<reference evidence="2" key="1">
    <citation type="journal article" date="2023" name="Front. Plant Sci.">
        <title>Chromosomal-level genome assembly of Melastoma candidum provides insights into trichome evolution.</title>
        <authorList>
            <person name="Zhong Y."/>
            <person name="Wu W."/>
            <person name="Sun C."/>
            <person name="Zou P."/>
            <person name="Liu Y."/>
            <person name="Dai S."/>
            <person name="Zhou R."/>
        </authorList>
    </citation>
    <scope>NUCLEOTIDE SEQUENCE [LARGE SCALE GENOMIC DNA]</scope>
</reference>
<keyword evidence="2" id="KW-1185">Reference proteome</keyword>
<proteinExistence type="predicted"/>
<dbReference type="Proteomes" id="UP001057402">
    <property type="component" value="Chromosome 5"/>
</dbReference>
<accession>A0ACB9QX32</accession>
<protein>
    <submittedName>
        <fullName evidence="1">Uncharacterized protein</fullName>
    </submittedName>
</protein>
<sequence>MDDVQGAVNSLPPFLAKTYEMVEDPSTDSVVSWTPSNKSFVVYDPLEFTRDVLPRYFKHSNFSSFIRQLNTYGFKKIDPEKWEFANDDFVRGQVQQLKNIHRRKPVHSHSLKNLQSRGSSSPLTEAERKELEEEIERLKDEKEALNLEVEKQEQEQESFEMEMQKLKDRFLRIEQRQKDMVSNLGDLLQKPGLALNLLLDSPSSDKRRRLRRSNHNRNEENGEDDDQMETSEGPRKEKDDGSSSALKSILDLHDRLESSLKIWENIIRDAGPRICESAMSLDFEETTSCADSPAISGIQLNLDPKPRSPAIDMNAEPSIAVTSETPPVSAVEPSITTASVPASKKVLTAGKVASKPTGANDMFWEQFLTENPGSSQTQEVQSQRSDLESRSEMAAPAILEDIDGVRKM</sequence>
<comment type="caution">
    <text evidence="1">The sequence shown here is derived from an EMBL/GenBank/DDBJ whole genome shotgun (WGS) entry which is preliminary data.</text>
</comment>
<gene>
    <name evidence="1" type="ORF">MLD38_019281</name>
</gene>
<dbReference type="EMBL" id="CM042884">
    <property type="protein sequence ID" value="KAI4371000.1"/>
    <property type="molecule type" value="Genomic_DNA"/>
</dbReference>
<evidence type="ECO:0000313" key="1">
    <source>
        <dbReference type="EMBL" id="KAI4371000.1"/>
    </source>
</evidence>